<proteinExistence type="inferred from homology"/>
<evidence type="ECO:0000313" key="9">
    <source>
        <dbReference type="Proteomes" id="UP000319255"/>
    </source>
</evidence>
<keyword evidence="2" id="KW-0808">Transferase</keyword>
<protein>
    <recommendedName>
        <fullName evidence="1">DNA-directed DNA polymerase</fullName>
        <ecNumber evidence="1">2.7.7.7</ecNumber>
    </recommendedName>
</protein>
<keyword evidence="4" id="KW-0235">DNA replication</keyword>
<evidence type="ECO:0000256" key="3">
    <source>
        <dbReference type="ARBA" id="ARBA00022695"/>
    </source>
</evidence>
<evidence type="ECO:0000256" key="2">
    <source>
        <dbReference type="ARBA" id="ARBA00022679"/>
    </source>
</evidence>
<reference evidence="8 9" key="1">
    <citation type="submission" date="2019-06" db="EMBL/GenBank/DDBJ databases">
        <title>A novel bacterium of genus Amaricoccus, isolated from marine sediment.</title>
        <authorList>
            <person name="Huang H."/>
            <person name="Mo K."/>
            <person name="Hu Y."/>
        </authorList>
    </citation>
    <scope>NUCLEOTIDE SEQUENCE [LARGE SCALE GENOMIC DNA]</scope>
    <source>
        <strain evidence="8 9">HB172011</strain>
    </source>
</reference>
<dbReference type="GO" id="GO:0003887">
    <property type="term" value="F:DNA-directed DNA polymerase activity"/>
    <property type="evidence" value="ECO:0007669"/>
    <property type="project" value="UniProtKB-KW"/>
</dbReference>
<organism evidence="8 9">
    <name type="scientific">Amaricoccus solimangrovi</name>
    <dbReference type="NCBI Taxonomy" id="2589815"/>
    <lineage>
        <taxon>Bacteria</taxon>
        <taxon>Pseudomonadati</taxon>
        <taxon>Pseudomonadota</taxon>
        <taxon>Alphaproteobacteria</taxon>
        <taxon>Rhodobacterales</taxon>
        <taxon>Paracoccaceae</taxon>
        <taxon>Amaricoccus</taxon>
    </lineage>
</organism>
<evidence type="ECO:0000256" key="6">
    <source>
        <dbReference type="ARBA" id="ARBA00034754"/>
    </source>
</evidence>
<evidence type="ECO:0000256" key="1">
    <source>
        <dbReference type="ARBA" id="ARBA00012417"/>
    </source>
</evidence>
<gene>
    <name evidence="8" type="ORF">FJM51_06430</name>
</gene>
<evidence type="ECO:0000256" key="7">
    <source>
        <dbReference type="ARBA" id="ARBA00049244"/>
    </source>
</evidence>
<evidence type="ECO:0000256" key="4">
    <source>
        <dbReference type="ARBA" id="ARBA00022705"/>
    </source>
</evidence>
<comment type="caution">
    <text evidence="8">The sequence shown here is derived from an EMBL/GenBank/DDBJ whole genome shotgun (WGS) entry which is preliminary data.</text>
</comment>
<sequence length="339" mass="35489">MKLAGRDAARYLDAPDPKGAGALLHGPDSSLVALRRAALVPAMIGPAGAEEMRLTRIGGADLRRDPAALADAVKAIGFFPGPRLVLVEEAGDGLAPLFAAALDDWRPGDARLLVTAGQLNASSALRKLFEKAPKAVAIGLYADPPGRAEIGADLAKQGVASVAPEALADLEALGRGLEPGEFAQFLIALALYKQGDPAPLSPEEVAALAPRGQDADLDTLMHHVAEGRATEVAREIRRLAGQTGATGLTIAAARHFRALHAAAIAPEGAEAALSRARPPVFGPRRARMARQATALGPDRLERALGWIVDTELDLRSSRPVPAAALVERLFIRIAMLRRP</sequence>
<dbReference type="Gene3D" id="1.20.272.10">
    <property type="match status" value="1"/>
</dbReference>
<dbReference type="InterPro" id="IPR005790">
    <property type="entry name" value="DNA_polIII_delta"/>
</dbReference>
<dbReference type="GO" id="GO:0003677">
    <property type="term" value="F:DNA binding"/>
    <property type="evidence" value="ECO:0007669"/>
    <property type="project" value="InterPro"/>
</dbReference>
<dbReference type="GO" id="GO:0009360">
    <property type="term" value="C:DNA polymerase III complex"/>
    <property type="evidence" value="ECO:0007669"/>
    <property type="project" value="TreeGrafter"/>
</dbReference>
<comment type="catalytic activity">
    <reaction evidence="7">
        <text>DNA(n) + a 2'-deoxyribonucleoside 5'-triphosphate = DNA(n+1) + diphosphate</text>
        <dbReference type="Rhea" id="RHEA:22508"/>
        <dbReference type="Rhea" id="RHEA-COMP:17339"/>
        <dbReference type="Rhea" id="RHEA-COMP:17340"/>
        <dbReference type="ChEBI" id="CHEBI:33019"/>
        <dbReference type="ChEBI" id="CHEBI:61560"/>
        <dbReference type="ChEBI" id="CHEBI:173112"/>
        <dbReference type="EC" id="2.7.7.7"/>
    </reaction>
</comment>
<evidence type="ECO:0000256" key="5">
    <source>
        <dbReference type="ARBA" id="ARBA00022932"/>
    </source>
</evidence>
<dbReference type="EC" id="2.7.7.7" evidence="1"/>
<accession>A0A501WUH6</accession>
<dbReference type="AlphaFoldDB" id="A0A501WUH6"/>
<dbReference type="OrthoDB" id="9804983at2"/>
<evidence type="ECO:0000313" key="8">
    <source>
        <dbReference type="EMBL" id="TPE52060.1"/>
    </source>
</evidence>
<dbReference type="GO" id="GO:0006261">
    <property type="term" value="P:DNA-templated DNA replication"/>
    <property type="evidence" value="ECO:0007669"/>
    <property type="project" value="TreeGrafter"/>
</dbReference>
<dbReference type="PANTHER" id="PTHR34388:SF1">
    <property type="entry name" value="DNA POLYMERASE III SUBUNIT DELTA"/>
    <property type="match status" value="1"/>
</dbReference>
<keyword evidence="5" id="KW-0239">DNA-directed DNA polymerase</keyword>
<dbReference type="RefSeq" id="WP_140453302.1">
    <property type="nucleotide sequence ID" value="NZ_VFRP01000004.1"/>
</dbReference>
<name>A0A501WUH6_9RHOB</name>
<dbReference type="InterPro" id="IPR008921">
    <property type="entry name" value="DNA_pol3_clamp-load_cplx_C"/>
</dbReference>
<comment type="similarity">
    <text evidence="6">Belongs to the DNA polymerase HolA subunit family.</text>
</comment>
<keyword evidence="3" id="KW-0548">Nucleotidyltransferase</keyword>
<dbReference type="EMBL" id="VFRP01000004">
    <property type="protein sequence ID" value="TPE52060.1"/>
    <property type="molecule type" value="Genomic_DNA"/>
</dbReference>
<dbReference type="InterPro" id="IPR027417">
    <property type="entry name" value="P-loop_NTPase"/>
</dbReference>
<keyword evidence="9" id="KW-1185">Reference proteome</keyword>
<dbReference type="Gene3D" id="3.40.50.300">
    <property type="entry name" value="P-loop containing nucleotide triphosphate hydrolases"/>
    <property type="match status" value="1"/>
</dbReference>
<dbReference type="SUPFAM" id="SSF48019">
    <property type="entry name" value="post-AAA+ oligomerization domain-like"/>
    <property type="match status" value="1"/>
</dbReference>
<dbReference type="PANTHER" id="PTHR34388">
    <property type="entry name" value="DNA POLYMERASE III SUBUNIT DELTA"/>
    <property type="match status" value="1"/>
</dbReference>
<dbReference type="Proteomes" id="UP000319255">
    <property type="component" value="Unassembled WGS sequence"/>
</dbReference>